<dbReference type="STRING" id="356829.BITS_0973"/>
<dbReference type="InterPro" id="IPR027417">
    <property type="entry name" value="P-loop_NTPase"/>
</dbReference>
<dbReference type="GO" id="GO:0016887">
    <property type="term" value="F:ATP hydrolysis activity"/>
    <property type="evidence" value="ECO:0007669"/>
    <property type="project" value="InterPro"/>
</dbReference>
<dbReference type="SMART" id="SM00382">
    <property type="entry name" value="AAA"/>
    <property type="match status" value="1"/>
</dbReference>
<evidence type="ECO:0000259" key="3">
    <source>
        <dbReference type="PROSITE" id="PS50893"/>
    </source>
</evidence>
<keyword evidence="4" id="KW-0378">Hydrolase</keyword>
<reference evidence="4 5" key="1">
    <citation type="submission" date="2014-03" db="EMBL/GenBank/DDBJ databases">
        <title>Genomics of Bifidobacteria.</title>
        <authorList>
            <person name="Ventura M."/>
            <person name="Milani C."/>
            <person name="Lugli G.A."/>
        </authorList>
    </citation>
    <scope>NUCLEOTIDE SEQUENCE [LARGE SCALE GENOMIC DNA]</scope>
    <source>
        <strain evidence="4 5">JCM 13495</strain>
    </source>
</reference>
<dbReference type="PANTHER" id="PTHR43790:SF8">
    <property type="entry name" value="SUGAR ABC TRANSPORTER ATP-BINDING PROTEIN"/>
    <property type="match status" value="1"/>
</dbReference>
<dbReference type="PANTHER" id="PTHR43790">
    <property type="entry name" value="CARBOHYDRATE TRANSPORT ATP-BINDING PROTEIN MG119-RELATED"/>
    <property type="match status" value="1"/>
</dbReference>
<name>A0A087EEA8_9BIFI</name>
<dbReference type="CDD" id="cd03216">
    <property type="entry name" value="ABC_Carb_Monos_I"/>
    <property type="match status" value="1"/>
</dbReference>
<proteinExistence type="predicted"/>
<accession>A0A087EEA8</accession>
<dbReference type="EMBL" id="JGZU01000009">
    <property type="protein sequence ID" value="KFJ06109.1"/>
    <property type="molecule type" value="Genomic_DNA"/>
</dbReference>
<evidence type="ECO:0000256" key="2">
    <source>
        <dbReference type="ARBA" id="ARBA00022840"/>
    </source>
</evidence>
<sequence length="270" mass="29604">MRFGFVDALKSIDLDLFSQEVVAIVGDNGAGKSTLVKVIAGLQQPNEGSIIMQGEEVRITSVRDASSRGIASVFQNQEFCDNLNVAANLFLGQELEHNAGIRDDESMISKAREVLATLTESIRVGQPINALSVGQRQTVALARTLLNDPRLILLDEPTASLSVMQVAEVLSYIKRLRSEGRCVLMVCHDLPDVFAVADRIVVLRQGHIIGVHRTEDTSYEHIIAQIAGVSHDEEMADNEGAQRYGSLVGQSKLINRTMRNRAEHTDEQDA</sequence>
<evidence type="ECO:0000256" key="1">
    <source>
        <dbReference type="ARBA" id="ARBA00022741"/>
    </source>
</evidence>
<dbReference type="Proteomes" id="UP000029080">
    <property type="component" value="Unassembled WGS sequence"/>
</dbReference>
<dbReference type="GO" id="GO:0005524">
    <property type="term" value="F:ATP binding"/>
    <property type="evidence" value="ECO:0007669"/>
    <property type="project" value="UniProtKB-KW"/>
</dbReference>
<dbReference type="PROSITE" id="PS50893">
    <property type="entry name" value="ABC_TRANSPORTER_2"/>
    <property type="match status" value="1"/>
</dbReference>
<gene>
    <name evidence="4" type="ORF">BITS_0973</name>
</gene>
<evidence type="ECO:0000313" key="5">
    <source>
        <dbReference type="Proteomes" id="UP000029080"/>
    </source>
</evidence>
<dbReference type="AlphaFoldDB" id="A0A087EEA8"/>
<dbReference type="Pfam" id="PF00005">
    <property type="entry name" value="ABC_tran"/>
    <property type="match status" value="1"/>
</dbReference>
<organism evidence="4 5">
    <name type="scientific">Bifidobacterium tsurumiense</name>
    <dbReference type="NCBI Taxonomy" id="356829"/>
    <lineage>
        <taxon>Bacteria</taxon>
        <taxon>Bacillati</taxon>
        <taxon>Actinomycetota</taxon>
        <taxon>Actinomycetes</taxon>
        <taxon>Bifidobacteriales</taxon>
        <taxon>Bifidobacteriaceae</taxon>
        <taxon>Bifidobacterium</taxon>
    </lineage>
</organism>
<dbReference type="EC" id="3.6.3.17" evidence="4"/>
<protein>
    <submittedName>
        <fullName evidence="4">ABC transporter, ATP-binding protein</fullName>
        <ecNumber evidence="4">3.6.3.17</ecNumber>
    </submittedName>
</protein>
<dbReference type="InterPro" id="IPR003593">
    <property type="entry name" value="AAA+_ATPase"/>
</dbReference>
<keyword evidence="2 4" id="KW-0067">ATP-binding</keyword>
<evidence type="ECO:0000313" key="4">
    <source>
        <dbReference type="EMBL" id="KFJ06109.1"/>
    </source>
</evidence>
<feature type="domain" description="ABC transporter" evidence="3">
    <location>
        <begin position="1"/>
        <end position="230"/>
    </location>
</feature>
<dbReference type="InterPro" id="IPR050107">
    <property type="entry name" value="ABC_carbohydrate_import_ATPase"/>
</dbReference>
<dbReference type="SUPFAM" id="SSF52540">
    <property type="entry name" value="P-loop containing nucleoside triphosphate hydrolases"/>
    <property type="match status" value="1"/>
</dbReference>
<dbReference type="InterPro" id="IPR003439">
    <property type="entry name" value="ABC_transporter-like_ATP-bd"/>
</dbReference>
<dbReference type="eggNOG" id="COG1129">
    <property type="taxonomic scope" value="Bacteria"/>
</dbReference>
<comment type="caution">
    <text evidence="4">The sequence shown here is derived from an EMBL/GenBank/DDBJ whole genome shotgun (WGS) entry which is preliminary data.</text>
</comment>
<dbReference type="Gene3D" id="3.40.50.300">
    <property type="entry name" value="P-loop containing nucleotide triphosphate hydrolases"/>
    <property type="match status" value="1"/>
</dbReference>
<keyword evidence="5" id="KW-1185">Reference proteome</keyword>
<keyword evidence="1" id="KW-0547">Nucleotide-binding</keyword>